<accession>A0A0E9QRZ7</accession>
<reference evidence="1" key="1">
    <citation type="submission" date="2014-11" db="EMBL/GenBank/DDBJ databases">
        <authorList>
            <person name="Amaro Gonzalez C."/>
        </authorList>
    </citation>
    <scope>NUCLEOTIDE SEQUENCE</scope>
</reference>
<name>A0A0E9QRZ7_ANGAN</name>
<organism evidence="1">
    <name type="scientific">Anguilla anguilla</name>
    <name type="common">European freshwater eel</name>
    <name type="synonym">Muraena anguilla</name>
    <dbReference type="NCBI Taxonomy" id="7936"/>
    <lineage>
        <taxon>Eukaryota</taxon>
        <taxon>Metazoa</taxon>
        <taxon>Chordata</taxon>
        <taxon>Craniata</taxon>
        <taxon>Vertebrata</taxon>
        <taxon>Euteleostomi</taxon>
        <taxon>Actinopterygii</taxon>
        <taxon>Neopterygii</taxon>
        <taxon>Teleostei</taxon>
        <taxon>Anguilliformes</taxon>
        <taxon>Anguillidae</taxon>
        <taxon>Anguilla</taxon>
    </lineage>
</organism>
<dbReference type="AlphaFoldDB" id="A0A0E9QRZ7"/>
<proteinExistence type="predicted"/>
<reference evidence="1" key="2">
    <citation type="journal article" date="2015" name="Fish Shellfish Immunol.">
        <title>Early steps in the European eel (Anguilla anguilla)-Vibrio vulnificus interaction in the gills: Role of the RtxA13 toxin.</title>
        <authorList>
            <person name="Callol A."/>
            <person name="Pajuelo D."/>
            <person name="Ebbesson L."/>
            <person name="Teles M."/>
            <person name="MacKenzie S."/>
            <person name="Amaro C."/>
        </authorList>
    </citation>
    <scope>NUCLEOTIDE SEQUENCE</scope>
</reference>
<dbReference type="EMBL" id="GBXM01089365">
    <property type="protein sequence ID" value="JAH19212.1"/>
    <property type="molecule type" value="Transcribed_RNA"/>
</dbReference>
<protein>
    <submittedName>
        <fullName evidence="1">Uncharacterized protein</fullName>
    </submittedName>
</protein>
<evidence type="ECO:0000313" key="1">
    <source>
        <dbReference type="EMBL" id="JAH19212.1"/>
    </source>
</evidence>
<sequence length="66" mass="7529">MCPGSAEEGNSEFSFFCLSTKDRKLLIITPAFYMRGRGNPWIIPHQAQNMQSDMEHRSLDILRAPS</sequence>